<evidence type="ECO:0000256" key="4">
    <source>
        <dbReference type="ARBA" id="ARBA00022679"/>
    </source>
</evidence>
<evidence type="ECO:0000256" key="3">
    <source>
        <dbReference type="ARBA" id="ARBA00022519"/>
    </source>
</evidence>
<evidence type="ECO:0000256" key="7">
    <source>
        <dbReference type="SAM" id="MobiDB-lite"/>
    </source>
</evidence>
<comment type="subcellular location">
    <subcellularLocation>
        <location evidence="1">Cell inner membrane</location>
    </subcellularLocation>
</comment>
<keyword evidence="5" id="KW-0472">Membrane</keyword>
<dbReference type="EMBL" id="CP063458">
    <property type="protein sequence ID" value="QOV91811.1"/>
    <property type="molecule type" value="Genomic_DNA"/>
</dbReference>
<dbReference type="Pfam" id="PF03279">
    <property type="entry name" value="Lip_A_acyltrans"/>
    <property type="match status" value="1"/>
</dbReference>
<keyword evidence="6 8" id="KW-0012">Acyltransferase</keyword>
<keyword evidence="3" id="KW-0997">Cell inner membrane</keyword>
<evidence type="ECO:0000313" key="8">
    <source>
        <dbReference type="EMBL" id="QOV91811.1"/>
    </source>
</evidence>
<dbReference type="CDD" id="cd07984">
    <property type="entry name" value="LPLAT_LABLAT-like"/>
    <property type="match status" value="1"/>
</dbReference>
<dbReference type="InterPro" id="IPR004960">
    <property type="entry name" value="LipA_acyltrans"/>
</dbReference>
<keyword evidence="9" id="KW-1185">Reference proteome</keyword>
<evidence type="ECO:0000256" key="2">
    <source>
        <dbReference type="ARBA" id="ARBA00022475"/>
    </source>
</evidence>
<dbReference type="Proteomes" id="UP000593765">
    <property type="component" value="Chromosome"/>
</dbReference>
<dbReference type="PANTHER" id="PTHR30606:SF10">
    <property type="entry name" value="PHOSPHATIDYLINOSITOL MANNOSIDE ACYLTRANSFERASE"/>
    <property type="match status" value="1"/>
</dbReference>
<dbReference type="AlphaFoldDB" id="A0A7M2X450"/>
<keyword evidence="2" id="KW-1003">Cell membrane</keyword>
<reference evidence="8 9" key="1">
    <citation type="submission" date="2020-10" db="EMBL/GenBank/DDBJ databases">
        <title>Wide distribution of Phycisphaera-like planctomycetes from WD2101 soil group in peatlands and genome analysis of the first cultivated representative.</title>
        <authorList>
            <person name="Dedysh S.N."/>
            <person name="Beletsky A.V."/>
            <person name="Ivanova A."/>
            <person name="Kulichevskaya I.S."/>
            <person name="Suzina N.E."/>
            <person name="Philippov D.A."/>
            <person name="Rakitin A.L."/>
            <person name="Mardanov A.V."/>
            <person name="Ravin N.V."/>
        </authorList>
    </citation>
    <scope>NUCLEOTIDE SEQUENCE [LARGE SCALE GENOMIC DNA]</scope>
    <source>
        <strain evidence="8 9">M1803</strain>
    </source>
</reference>
<dbReference type="GO" id="GO:0016746">
    <property type="term" value="F:acyltransferase activity"/>
    <property type="evidence" value="ECO:0007669"/>
    <property type="project" value="UniProtKB-KW"/>
</dbReference>
<keyword evidence="4" id="KW-0808">Transferase</keyword>
<dbReference type="RefSeq" id="WP_206295128.1">
    <property type="nucleotide sequence ID" value="NZ_CP063458.1"/>
</dbReference>
<proteinExistence type="predicted"/>
<evidence type="ECO:0000313" key="9">
    <source>
        <dbReference type="Proteomes" id="UP000593765"/>
    </source>
</evidence>
<evidence type="ECO:0000256" key="5">
    <source>
        <dbReference type="ARBA" id="ARBA00023136"/>
    </source>
</evidence>
<accession>A0A7M2X450</accession>
<name>A0A7M2X450_9BACT</name>
<gene>
    <name evidence="8" type="ORF">IPV69_10840</name>
</gene>
<sequence>MHADVKSPLATPLRLVPPPQARYSSETSGTYVAHEESGRPPEAPVAERPSPSIGRRIASFWLKALFFTSERATWIPLSMTGLVRRGVLMFAPNVRHATMANAARILGPDSTEGHRTALARGVVESFFRFCIDVGRSAHMTPEQLLGEIASVEGREHYDRARASGKGLIIATAHMGSFEVGLSGLAMQGQQLHVIFQRDEQGLFERQRSSLRERLNINESPIDNGWTMWISLRDALLRGEAVVMQADRVMPGQRGQKVPFLHGHLEMPPGPAKLARLSGAWIVPIFSIRRPDGRINLFIEPPITPADDVEEPAASAPTIGTRRVDPLLRKLSLVIQKYVRAYPEQWLMFHPAFCEDQPATSNPTRLPEKDKPRA</sequence>
<organism evidence="8 9">
    <name type="scientific">Humisphaera borealis</name>
    <dbReference type="NCBI Taxonomy" id="2807512"/>
    <lineage>
        <taxon>Bacteria</taxon>
        <taxon>Pseudomonadati</taxon>
        <taxon>Planctomycetota</taxon>
        <taxon>Phycisphaerae</taxon>
        <taxon>Tepidisphaerales</taxon>
        <taxon>Tepidisphaeraceae</taxon>
        <taxon>Humisphaera</taxon>
    </lineage>
</organism>
<evidence type="ECO:0000256" key="1">
    <source>
        <dbReference type="ARBA" id="ARBA00004533"/>
    </source>
</evidence>
<evidence type="ECO:0000256" key="6">
    <source>
        <dbReference type="ARBA" id="ARBA00023315"/>
    </source>
</evidence>
<feature type="region of interest" description="Disordered" evidence="7">
    <location>
        <begin position="1"/>
        <end position="50"/>
    </location>
</feature>
<dbReference type="PANTHER" id="PTHR30606">
    <property type="entry name" value="LIPID A BIOSYNTHESIS LAUROYL ACYLTRANSFERASE"/>
    <property type="match status" value="1"/>
</dbReference>
<protein>
    <submittedName>
        <fullName evidence="8">Lysophospholipid acyltransferase family protein</fullName>
    </submittedName>
</protein>
<dbReference type="GO" id="GO:0005886">
    <property type="term" value="C:plasma membrane"/>
    <property type="evidence" value="ECO:0007669"/>
    <property type="project" value="UniProtKB-SubCell"/>
</dbReference>
<dbReference type="GO" id="GO:0009247">
    <property type="term" value="P:glycolipid biosynthetic process"/>
    <property type="evidence" value="ECO:0007669"/>
    <property type="project" value="UniProtKB-ARBA"/>
</dbReference>
<dbReference type="KEGG" id="hbs:IPV69_10840"/>